<dbReference type="RefSeq" id="XP_060337356.1">
    <property type="nucleotide sequence ID" value="XM_060469192.1"/>
</dbReference>
<protein>
    <submittedName>
        <fullName evidence="1">Uncharacterized protein</fullName>
    </submittedName>
</protein>
<name>A0AA39NJF9_ARMTA</name>
<organism evidence="1 2">
    <name type="scientific">Armillaria tabescens</name>
    <name type="common">Ringless honey mushroom</name>
    <name type="synonym">Agaricus tabescens</name>
    <dbReference type="NCBI Taxonomy" id="1929756"/>
    <lineage>
        <taxon>Eukaryota</taxon>
        <taxon>Fungi</taxon>
        <taxon>Dikarya</taxon>
        <taxon>Basidiomycota</taxon>
        <taxon>Agaricomycotina</taxon>
        <taxon>Agaricomycetes</taxon>
        <taxon>Agaricomycetidae</taxon>
        <taxon>Agaricales</taxon>
        <taxon>Marasmiineae</taxon>
        <taxon>Physalacriaceae</taxon>
        <taxon>Desarmillaria</taxon>
    </lineage>
</organism>
<proteinExistence type="predicted"/>
<dbReference type="EMBL" id="JAUEPS010000003">
    <property type="protein sequence ID" value="KAK0466764.1"/>
    <property type="molecule type" value="Genomic_DNA"/>
</dbReference>
<evidence type="ECO:0000313" key="2">
    <source>
        <dbReference type="Proteomes" id="UP001175211"/>
    </source>
</evidence>
<accession>A0AA39NJF9</accession>
<dbReference type="GeneID" id="85352740"/>
<sequence length="371" mass="40002">MATLSPFFVSQTPVATEKATCFLHSTSWTGLLAAVLSLWEVVRSGRLCYVPVRARSDNLGSWDRLSEGLITGLVVSELTTQTNEERWSQYEPIWTAGPVTISVLLCIPGIKRGTDTSHILAKEPIPIPTNADLGFVSQSSACSWRPSQWSSPTMYKFNTGVSGLPLLVNTALDCDFPGLLSEGIDSAQGSSVEIPGLIASIFIITSFSDSRTRKAFSGLFPLSELPSASSIRLTFQSILTYNMGTPCLSSASALAGNNLFRSTIASVSPLFGRAFFVNLGLGPGSALAGAVKVGLRAEGAVDPHTQLLTVYDCDNSLEDNDIKSSSFSVAQPVRFRPNAHRPYSWYSNFYTSFGNQNGKKCLATYEDSKAY</sequence>
<comment type="caution">
    <text evidence="1">The sequence shown here is derived from an EMBL/GenBank/DDBJ whole genome shotgun (WGS) entry which is preliminary data.</text>
</comment>
<dbReference type="AlphaFoldDB" id="A0AA39NJF9"/>
<gene>
    <name evidence="1" type="ORF">EV420DRAFT_1474202</name>
</gene>
<keyword evidence="2" id="KW-1185">Reference proteome</keyword>
<dbReference type="Proteomes" id="UP001175211">
    <property type="component" value="Unassembled WGS sequence"/>
</dbReference>
<evidence type="ECO:0000313" key="1">
    <source>
        <dbReference type="EMBL" id="KAK0466764.1"/>
    </source>
</evidence>
<reference evidence="1" key="1">
    <citation type="submission" date="2023-06" db="EMBL/GenBank/DDBJ databases">
        <authorList>
            <consortium name="Lawrence Berkeley National Laboratory"/>
            <person name="Ahrendt S."/>
            <person name="Sahu N."/>
            <person name="Indic B."/>
            <person name="Wong-Bajracharya J."/>
            <person name="Merenyi Z."/>
            <person name="Ke H.-M."/>
            <person name="Monk M."/>
            <person name="Kocsube S."/>
            <person name="Drula E."/>
            <person name="Lipzen A."/>
            <person name="Balint B."/>
            <person name="Henrissat B."/>
            <person name="Andreopoulos B."/>
            <person name="Martin F.M."/>
            <person name="Harder C.B."/>
            <person name="Rigling D."/>
            <person name="Ford K.L."/>
            <person name="Foster G.D."/>
            <person name="Pangilinan J."/>
            <person name="Papanicolaou A."/>
            <person name="Barry K."/>
            <person name="LaButti K."/>
            <person name="Viragh M."/>
            <person name="Koriabine M."/>
            <person name="Yan M."/>
            <person name="Riley R."/>
            <person name="Champramary S."/>
            <person name="Plett K.L."/>
            <person name="Tsai I.J."/>
            <person name="Slot J."/>
            <person name="Sipos G."/>
            <person name="Plett J."/>
            <person name="Nagy L.G."/>
            <person name="Grigoriev I.V."/>
        </authorList>
    </citation>
    <scope>NUCLEOTIDE SEQUENCE</scope>
    <source>
        <strain evidence="1">CCBAS 213</strain>
    </source>
</reference>